<dbReference type="AlphaFoldDB" id="A0A3L6SLV5"/>
<sequence>MPTTVQDRGSDVSKARLAQYARMLDARGILVNSFDWLESRALEALRCGLCTPGRSTPPVHCVGPLVLPGNAGGISERHAFLEWLDTQPDRSVVFLSFGSLGRFSTAQLREMARGLENSGQRFLWVVRNPPEHQSNSVEPDLESLLPEGFLDRTRERGFVVKNWVPQPAERGAAAPIRWSIRDALLVELGARGHRVRSANDLLAIVCGTKNEQGAHGGGDEGRGGGGGLRGGAGEGGGAGNKGEIGDGA</sequence>
<dbReference type="GO" id="GO:0035251">
    <property type="term" value="F:UDP-glucosyltransferase activity"/>
    <property type="evidence" value="ECO:0007669"/>
    <property type="project" value="InterPro"/>
</dbReference>
<comment type="caution">
    <text evidence="2">The sequence shown here is derived from an EMBL/GenBank/DDBJ whole genome shotgun (WGS) entry which is preliminary data.</text>
</comment>
<dbReference type="EMBL" id="PQIB02000004">
    <property type="protein sequence ID" value="RLN23155.1"/>
    <property type="molecule type" value="Genomic_DNA"/>
</dbReference>
<protein>
    <submittedName>
        <fullName evidence="2">Uncharacterized protein</fullName>
    </submittedName>
</protein>
<gene>
    <name evidence="2" type="ORF">C2845_PM07G22170</name>
</gene>
<dbReference type="STRING" id="4540.A0A3L6SLV5"/>
<keyword evidence="3" id="KW-1185">Reference proteome</keyword>
<dbReference type="InterPro" id="IPR050481">
    <property type="entry name" value="UDP-glycosyltransf_plant"/>
</dbReference>
<evidence type="ECO:0000313" key="2">
    <source>
        <dbReference type="EMBL" id="RLN23155.1"/>
    </source>
</evidence>
<accession>A0A3L6SLV5</accession>
<evidence type="ECO:0000313" key="3">
    <source>
        <dbReference type="Proteomes" id="UP000275267"/>
    </source>
</evidence>
<evidence type="ECO:0000256" key="1">
    <source>
        <dbReference type="SAM" id="MobiDB-lite"/>
    </source>
</evidence>
<dbReference type="OrthoDB" id="5835829at2759"/>
<dbReference type="PANTHER" id="PTHR48048:SF26">
    <property type="entry name" value="GLYCOSYLTRANSFERASE"/>
    <property type="match status" value="1"/>
</dbReference>
<proteinExistence type="predicted"/>
<feature type="region of interest" description="Disordered" evidence="1">
    <location>
        <begin position="210"/>
        <end position="248"/>
    </location>
</feature>
<reference evidence="3" key="1">
    <citation type="journal article" date="2019" name="Nat. Commun.">
        <title>The genome of broomcorn millet.</title>
        <authorList>
            <person name="Zou C."/>
            <person name="Miki D."/>
            <person name="Li D."/>
            <person name="Tang Q."/>
            <person name="Xiao L."/>
            <person name="Rajput S."/>
            <person name="Deng P."/>
            <person name="Jia W."/>
            <person name="Huang R."/>
            <person name="Zhang M."/>
            <person name="Sun Y."/>
            <person name="Hu J."/>
            <person name="Fu X."/>
            <person name="Schnable P.S."/>
            <person name="Li F."/>
            <person name="Zhang H."/>
            <person name="Feng B."/>
            <person name="Zhu X."/>
            <person name="Liu R."/>
            <person name="Schnable J.C."/>
            <person name="Zhu J.-K."/>
            <person name="Zhang H."/>
        </authorList>
    </citation>
    <scope>NUCLEOTIDE SEQUENCE [LARGE SCALE GENOMIC DNA]</scope>
</reference>
<dbReference type="Gene3D" id="3.40.50.2000">
    <property type="entry name" value="Glycogen Phosphorylase B"/>
    <property type="match status" value="2"/>
</dbReference>
<dbReference type="PANTHER" id="PTHR48048">
    <property type="entry name" value="GLYCOSYLTRANSFERASE"/>
    <property type="match status" value="1"/>
</dbReference>
<name>A0A3L6SLV5_PANMI</name>
<dbReference type="Proteomes" id="UP000275267">
    <property type="component" value="Unassembled WGS sequence"/>
</dbReference>
<dbReference type="SUPFAM" id="SSF53756">
    <property type="entry name" value="UDP-Glycosyltransferase/glycogen phosphorylase"/>
    <property type="match status" value="1"/>
</dbReference>
<feature type="compositionally biased region" description="Gly residues" evidence="1">
    <location>
        <begin position="223"/>
        <end position="248"/>
    </location>
</feature>
<organism evidence="2 3">
    <name type="scientific">Panicum miliaceum</name>
    <name type="common">Proso millet</name>
    <name type="synonym">Broomcorn millet</name>
    <dbReference type="NCBI Taxonomy" id="4540"/>
    <lineage>
        <taxon>Eukaryota</taxon>
        <taxon>Viridiplantae</taxon>
        <taxon>Streptophyta</taxon>
        <taxon>Embryophyta</taxon>
        <taxon>Tracheophyta</taxon>
        <taxon>Spermatophyta</taxon>
        <taxon>Magnoliopsida</taxon>
        <taxon>Liliopsida</taxon>
        <taxon>Poales</taxon>
        <taxon>Poaceae</taxon>
        <taxon>PACMAD clade</taxon>
        <taxon>Panicoideae</taxon>
        <taxon>Panicodae</taxon>
        <taxon>Paniceae</taxon>
        <taxon>Panicinae</taxon>
        <taxon>Panicum</taxon>
        <taxon>Panicum sect. Panicum</taxon>
    </lineage>
</organism>